<protein>
    <submittedName>
        <fullName evidence="1">Uncharacterized protein</fullName>
    </submittedName>
</protein>
<keyword evidence="2" id="KW-1185">Reference proteome</keyword>
<evidence type="ECO:0000313" key="2">
    <source>
        <dbReference type="Proteomes" id="UP001164713"/>
    </source>
</evidence>
<evidence type="ECO:0000313" key="1">
    <source>
        <dbReference type="EMBL" id="WAT20471.1"/>
    </source>
</evidence>
<organism evidence="1 2">
    <name type="scientific">Bacillus halotolerans</name>
    <dbReference type="NCBI Taxonomy" id="260554"/>
    <lineage>
        <taxon>Bacteria</taxon>
        <taxon>Bacillati</taxon>
        <taxon>Bacillota</taxon>
        <taxon>Bacilli</taxon>
        <taxon>Bacillales</taxon>
        <taxon>Bacillaceae</taxon>
        <taxon>Bacillus</taxon>
    </lineage>
</organism>
<accession>A0ABY7HXS4</accession>
<proteinExistence type="predicted"/>
<gene>
    <name evidence="1" type="ORF">O0R52_16100</name>
</gene>
<dbReference type="Proteomes" id="UP001164713">
    <property type="component" value="Chromosome"/>
</dbReference>
<dbReference type="EMBL" id="CP114066">
    <property type="protein sequence ID" value="WAT20471.1"/>
    <property type="molecule type" value="Genomic_DNA"/>
</dbReference>
<reference evidence="1" key="1">
    <citation type="submission" date="2022-12" db="EMBL/GenBank/DDBJ databases">
        <title>Genomic of Bacillus halotolerans.</title>
        <authorList>
            <person name="Xu G."/>
            <person name="Ding Y."/>
        </authorList>
    </citation>
    <scope>NUCLEOTIDE SEQUENCE</scope>
    <source>
        <strain evidence="1">B13</strain>
    </source>
</reference>
<sequence>MSDFQDGSTLVETISGKWFRFANGKSGTMLIDFPNKIILSIHVSSQMIGIYIPDENNVYHLAGDLSFQNEDGQTKMHLFSTALKQIQLDTKGGTIENTFQDITSFFAELDISRKDEWRNRRKLDELS</sequence>
<name>A0ABY7HXS4_9BACI</name>
<dbReference type="RefSeq" id="WP_269107356.1">
    <property type="nucleotide sequence ID" value="NZ_CP114066.1"/>
</dbReference>